<keyword evidence="3" id="KW-1185">Reference proteome</keyword>
<protein>
    <submittedName>
        <fullName evidence="2">Uncharacterized protein</fullName>
    </submittedName>
</protein>
<accession>A0AAN6TXN3</accession>
<gene>
    <name evidence="2" type="ORF">N657DRAFT_103296</name>
</gene>
<evidence type="ECO:0000313" key="3">
    <source>
        <dbReference type="Proteomes" id="UP001302602"/>
    </source>
</evidence>
<reference evidence="2" key="2">
    <citation type="submission" date="2023-05" db="EMBL/GenBank/DDBJ databases">
        <authorList>
            <consortium name="Lawrence Berkeley National Laboratory"/>
            <person name="Steindorff A."/>
            <person name="Hensen N."/>
            <person name="Bonometti L."/>
            <person name="Westerberg I."/>
            <person name="Brannstrom I.O."/>
            <person name="Guillou S."/>
            <person name="Cros-Aarteil S."/>
            <person name="Calhoun S."/>
            <person name="Haridas S."/>
            <person name="Kuo A."/>
            <person name="Mondo S."/>
            <person name="Pangilinan J."/>
            <person name="Riley R."/>
            <person name="Labutti K."/>
            <person name="Andreopoulos B."/>
            <person name="Lipzen A."/>
            <person name="Chen C."/>
            <person name="Yanf M."/>
            <person name="Daum C."/>
            <person name="Ng V."/>
            <person name="Clum A."/>
            <person name="Ohm R."/>
            <person name="Martin F."/>
            <person name="Silar P."/>
            <person name="Natvig D."/>
            <person name="Lalanne C."/>
            <person name="Gautier V."/>
            <person name="Ament-Velasquez S.L."/>
            <person name="Kruys A."/>
            <person name="Hutchinson M.I."/>
            <person name="Powell A.J."/>
            <person name="Barry K."/>
            <person name="Miller A.N."/>
            <person name="Grigoriev I.V."/>
            <person name="Debuchy R."/>
            <person name="Gladieux P."/>
            <person name="Thoren M.H."/>
            <person name="Johannesson H."/>
        </authorList>
    </citation>
    <scope>NUCLEOTIDE SEQUENCE</scope>
    <source>
        <strain evidence="2">CBS 731.68</strain>
    </source>
</reference>
<evidence type="ECO:0000313" key="2">
    <source>
        <dbReference type="EMBL" id="KAK4122006.1"/>
    </source>
</evidence>
<feature type="compositionally biased region" description="Low complexity" evidence="1">
    <location>
        <begin position="113"/>
        <end position="125"/>
    </location>
</feature>
<feature type="compositionally biased region" description="Low complexity" evidence="1">
    <location>
        <begin position="66"/>
        <end position="78"/>
    </location>
</feature>
<feature type="region of interest" description="Disordered" evidence="1">
    <location>
        <begin position="93"/>
        <end position="128"/>
    </location>
</feature>
<comment type="caution">
    <text evidence="2">The sequence shown here is derived from an EMBL/GenBank/DDBJ whole genome shotgun (WGS) entry which is preliminary data.</text>
</comment>
<feature type="region of interest" description="Disordered" evidence="1">
    <location>
        <begin position="48"/>
        <end position="78"/>
    </location>
</feature>
<dbReference type="RefSeq" id="XP_062645777.1">
    <property type="nucleotide sequence ID" value="XM_062785739.1"/>
</dbReference>
<evidence type="ECO:0000256" key="1">
    <source>
        <dbReference type="SAM" id="MobiDB-lite"/>
    </source>
</evidence>
<dbReference type="Proteomes" id="UP001302602">
    <property type="component" value="Unassembled WGS sequence"/>
</dbReference>
<proteinExistence type="predicted"/>
<dbReference type="EMBL" id="MU853232">
    <property type="protein sequence ID" value="KAK4122006.1"/>
    <property type="molecule type" value="Genomic_DNA"/>
</dbReference>
<organism evidence="2 3">
    <name type="scientific">Parathielavia appendiculata</name>
    <dbReference type="NCBI Taxonomy" id="2587402"/>
    <lineage>
        <taxon>Eukaryota</taxon>
        <taxon>Fungi</taxon>
        <taxon>Dikarya</taxon>
        <taxon>Ascomycota</taxon>
        <taxon>Pezizomycotina</taxon>
        <taxon>Sordariomycetes</taxon>
        <taxon>Sordariomycetidae</taxon>
        <taxon>Sordariales</taxon>
        <taxon>Chaetomiaceae</taxon>
        <taxon>Parathielavia</taxon>
    </lineage>
</organism>
<feature type="compositionally biased region" description="Basic residues" evidence="1">
    <location>
        <begin position="93"/>
        <end position="103"/>
    </location>
</feature>
<reference evidence="2" key="1">
    <citation type="journal article" date="2023" name="Mol. Phylogenet. Evol.">
        <title>Genome-scale phylogeny and comparative genomics of the fungal order Sordariales.</title>
        <authorList>
            <person name="Hensen N."/>
            <person name="Bonometti L."/>
            <person name="Westerberg I."/>
            <person name="Brannstrom I.O."/>
            <person name="Guillou S."/>
            <person name="Cros-Aarteil S."/>
            <person name="Calhoun S."/>
            <person name="Haridas S."/>
            <person name="Kuo A."/>
            <person name="Mondo S."/>
            <person name="Pangilinan J."/>
            <person name="Riley R."/>
            <person name="LaButti K."/>
            <person name="Andreopoulos B."/>
            <person name="Lipzen A."/>
            <person name="Chen C."/>
            <person name="Yan M."/>
            <person name="Daum C."/>
            <person name="Ng V."/>
            <person name="Clum A."/>
            <person name="Steindorff A."/>
            <person name="Ohm R.A."/>
            <person name="Martin F."/>
            <person name="Silar P."/>
            <person name="Natvig D.O."/>
            <person name="Lalanne C."/>
            <person name="Gautier V."/>
            <person name="Ament-Velasquez S.L."/>
            <person name="Kruys A."/>
            <person name="Hutchinson M.I."/>
            <person name="Powell A.J."/>
            <person name="Barry K."/>
            <person name="Miller A.N."/>
            <person name="Grigoriev I.V."/>
            <person name="Debuchy R."/>
            <person name="Gladieux P."/>
            <person name="Hiltunen Thoren M."/>
            <person name="Johannesson H."/>
        </authorList>
    </citation>
    <scope>NUCLEOTIDE SEQUENCE</scope>
    <source>
        <strain evidence="2">CBS 731.68</strain>
    </source>
</reference>
<sequence>MPSRALSELSWMLPQYERQAYPTLLIARGEWSRTALSYSRIGSINDRAADSAQVSTTRRETMSGLSFPPSFSCPKSPASRDITKSWLLCQAAHPRRRSSRHRGSRPDSASAPRVTTTRTQQRLQTANQHTSCSAEINIVLTLLLRFNRSPNIFLSRLSAR</sequence>
<name>A0AAN6TXN3_9PEZI</name>
<dbReference type="GeneID" id="87822505"/>
<dbReference type="AlphaFoldDB" id="A0AAN6TXN3"/>